<reference evidence="1" key="1">
    <citation type="submission" date="2022-09" db="EMBL/GenBank/DDBJ databases">
        <title>Intensive care unit water sources are persistently colonized with multi-drug resistant bacteria and are the site of extensive horizontal gene transfer of antibiotic resistance genes.</title>
        <authorList>
            <person name="Diorio-Toth L."/>
        </authorList>
    </citation>
    <scope>NUCLEOTIDE SEQUENCE</scope>
    <source>
        <strain evidence="1">GD03936</strain>
    </source>
</reference>
<proteinExistence type="predicted"/>
<evidence type="ECO:0000313" key="1">
    <source>
        <dbReference type="EMBL" id="MDH1321184.1"/>
    </source>
</evidence>
<accession>A0AA42PUV0</accession>
<protein>
    <submittedName>
        <fullName evidence="1">Uncharacterized protein</fullName>
    </submittedName>
</protein>
<evidence type="ECO:0000313" key="2">
    <source>
        <dbReference type="Proteomes" id="UP001158416"/>
    </source>
</evidence>
<dbReference type="Proteomes" id="UP001158416">
    <property type="component" value="Unassembled WGS sequence"/>
</dbReference>
<dbReference type="AlphaFoldDB" id="A0AA42PUV0"/>
<dbReference type="EMBL" id="JAOCAP010000020">
    <property type="protein sequence ID" value="MDH1321184.1"/>
    <property type="molecule type" value="Genomic_DNA"/>
</dbReference>
<sequence length="278" mass="32133">MAYKRTSRTKPKRKPKTLYEVLTDAINYYVDNGWDSQKSLLSWCQKLRVAASRESPSDDVTRKHLTSIYSRLVVHGGALRDQPPDGPKQITLDKIKPELRKELDRRIFASANLIKLNREQAIERTVQRFQGWVTSIPPDGVSEIDKNAQKSAIRKSISDLDFISRRVAIDQGHKLASNVKYLLSVQGGAIAFRWHSNWRRPGYDYRVDHKDRDTLIYLIRDSWAVKQGLIQPEYGYYDEITAAGEEPFCSCQVFPIYAPQKLPVEFLTEKGKREFNRT</sequence>
<organism evidence="1 2">
    <name type="scientific">Enterobacter bugandensis</name>
    <dbReference type="NCBI Taxonomy" id="881260"/>
    <lineage>
        <taxon>Bacteria</taxon>
        <taxon>Pseudomonadati</taxon>
        <taxon>Pseudomonadota</taxon>
        <taxon>Gammaproteobacteria</taxon>
        <taxon>Enterobacterales</taxon>
        <taxon>Enterobacteriaceae</taxon>
        <taxon>Enterobacter</taxon>
    </lineage>
</organism>
<name>A0AA42PUV0_9ENTR</name>
<comment type="caution">
    <text evidence="1">The sequence shown here is derived from an EMBL/GenBank/DDBJ whole genome shotgun (WGS) entry which is preliminary data.</text>
</comment>
<gene>
    <name evidence="1" type="ORF">N5C39_22710</name>
</gene>
<dbReference type="RefSeq" id="WP_280030347.1">
    <property type="nucleotide sequence ID" value="NZ_JAOCAP010000020.1"/>
</dbReference>